<feature type="transmembrane region" description="Helical" evidence="1">
    <location>
        <begin position="33"/>
        <end position="53"/>
    </location>
</feature>
<feature type="domain" description="Cytochrome c assembly protein" evidence="2">
    <location>
        <begin position="128"/>
        <end position="175"/>
    </location>
</feature>
<feature type="transmembrane region" description="Helical" evidence="1">
    <location>
        <begin position="163"/>
        <end position="181"/>
    </location>
</feature>
<dbReference type="Pfam" id="PF01578">
    <property type="entry name" value="Cytochrom_C_asm"/>
    <property type="match status" value="1"/>
</dbReference>
<name>A0A7H0WB32_GALSU</name>
<gene>
    <name evidence="3" type="primary">ccmF</name>
    <name evidence="3" type="ORF">GASU_SAG108.79_010</name>
</gene>
<dbReference type="EMBL" id="MT270115">
    <property type="protein sequence ID" value="QNR39761.1"/>
    <property type="molecule type" value="Genomic_DNA"/>
</dbReference>
<geneLocation type="mitochondrion" evidence="3"/>
<evidence type="ECO:0000256" key="1">
    <source>
        <dbReference type="SAM" id="Phobius"/>
    </source>
</evidence>
<keyword evidence="1" id="KW-1133">Transmembrane helix</keyword>
<feature type="transmembrane region" description="Helical" evidence="1">
    <location>
        <begin position="127"/>
        <end position="143"/>
    </location>
</feature>
<evidence type="ECO:0000313" key="3">
    <source>
        <dbReference type="EMBL" id="QNR39761.1"/>
    </source>
</evidence>
<dbReference type="InterPro" id="IPR002541">
    <property type="entry name" value="Cyt_c_assembly"/>
</dbReference>
<reference evidence="3" key="1">
    <citation type="journal article" date="2020" name="BMC Evol. Biol.">
        <title>Potential causes and consequences of rapid mitochondrial genome evolution in thermoacidophilic Galdieria (Rhodophyta).</title>
        <authorList>
            <person name="Cho C.H."/>
            <person name="Park S.I."/>
            <person name="Ciniglia C."/>
            <person name="Yang E.C."/>
            <person name="Graf L."/>
            <person name="Bhattacharya D."/>
            <person name="Yoon H.S."/>
        </authorList>
    </citation>
    <scope>NUCLEOTIDE SEQUENCE</scope>
    <source>
        <strain evidence="3">108.79 E11</strain>
    </source>
</reference>
<dbReference type="GO" id="GO:0020037">
    <property type="term" value="F:heme binding"/>
    <property type="evidence" value="ECO:0007669"/>
    <property type="project" value="InterPro"/>
</dbReference>
<feature type="transmembrane region" description="Helical" evidence="1">
    <location>
        <begin position="240"/>
        <end position="266"/>
    </location>
</feature>
<accession>A0A7H0WB32</accession>
<proteinExistence type="predicted"/>
<evidence type="ECO:0000259" key="2">
    <source>
        <dbReference type="Pfam" id="PF01578"/>
    </source>
</evidence>
<keyword evidence="3" id="KW-0496">Mitochondrion</keyword>
<protein>
    <submittedName>
        <fullName evidence="3">Cytochrome C-type biogenesis protein</fullName>
    </submittedName>
</protein>
<organism evidence="3">
    <name type="scientific">Galdieria sulphuraria</name>
    <name type="common">Red alga</name>
    <dbReference type="NCBI Taxonomy" id="130081"/>
    <lineage>
        <taxon>Eukaryota</taxon>
        <taxon>Rhodophyta</taxon>
        <taxon>Bangiophyceae</taxon>
        <taxon>Galdieriales</taxon>
        <taxon>Galdieriaceae</taxon>
        <taxon>Galdieria</taxon>
    </lineage>
</organism>
<keyword evidence="1" id="KW-0472">Membrane</keyword>
<keyword evidence="1" id="KW-0812">Transmembrane</keyword>
<dbReference type="GO" id="GO:0017004">
    <property type="term" value="P:cytochrome complex assembly"/>
    <property type="evidence" value="ECO:0007669"/>
    <property type="project" value="InterPro"/>
</dbReference>
<sequence>MEGVIIGYVYGRGSIMEELGKEGVRKGMGMGSIWSSVEGIGIVIIIGIGVIGIKRRIREEKWIGIVMIMSRSIIGRKEEEIKILEVKKQLKEEKELWHPIMMLVGYIIQGMGSKVGDVRRRRSREKSMLVITLGIIIGGRWSMEIEGWGGYWSWDGVEKVSMIVWMMIISGIHSGRSRGINRVEWSMSMYMSEKIGKGGIESIHSFVKRKGVREEWVWWMMCSRRVYGEKGSKEMSKMMIIGVIVLLSIGGEGMKSMMIGMGMLMLGMGRLVGGMLGGGEGYENRGRGEMMGVIREGGVHSIIGMGMMMLLGRERSKEVKEMINVSVSESGVWSGEKRKRSVMKEEIKGEKEIREWSEIRMEEEMVMIIACMVVHWSNLKWYRCIRWR</sequence>
<dbReference type="AlphaFoldDB" id="A0A7H0WB32"/>